<dbReference type="Pfam" id="PF08613">
    <property type="entry name" value="Cyclin"/>
    <property type="match status" value="1"/>
</dbReference>
<sequence>MVFMCVCVCFDLFSTSLINSSMADLMMPKLINLLSSLLQRAAESNDLNRPLHTQKISIFYGLIRPNISIEKYLERIFRYANCSPSCYVVAYVYLDRFVKSQPFLPINSFNVHRLLVTSVLISIKFMDDICFNNAYYAKVGGISTVEINLLEVDFLFGLGFQLNVTPETFRDYCTYLQSEMMMGFPPVCSAPPVLTMGADHCAIINEDDCQSQHHQPQLAV</sequence>
<dbReference type="GO" id="GO:0051301">
    <property type="term" value="P:cell division"/>
    <property type="evidence" value="ECO:0007669"/>
    <property type="project" value="UniProtKB-KW"/>
</dbReference>
<evidence type="ECO:0000313" key="5">
    <source>
        <dbReference type="EMBL" id="CAI9273912.1"/>
    </source>
</evidence>
<dbReference type="EMBL" id="OX465078">
    <property type="protein sequence ID" value="CAI9273912.1"/>
    <property type="molecule type" value="Genomic_DNA"/>
</dbReference>
<dbReference type="PANTHER" id="PTHR15615:SF101">
    <property type="entry name" value="CYCLIN-U4-1"/>
    <property type="match status" value="1"/>
</dbReference>
<dbReference type="SUPFAM" id="SSF47954">
    <property type="entry name" value="Cyclin-like"/>
    <property type="match status" value="1"/>
</dbReference>
<reference evidence="5" key="1">
    <citation type="submission" date="2023-04" db="EMBL/GenBank/DDBJ databases">
        <authorList>
            <person name="Vijverberg K."/>
            <person name="Xiong W."/>
            <person name="Schranz E."/>
        </authorList>
    </citation>
    <scope>NUCLEOTIDE SEQUENCE</scope>
</reference>
<evidence type="ECO:0000256" key="2">
    <source>
        <dbReference type="ARBA" id="ARBA00022618"/>
    </source>
</evidence>
<keyword evidence="2" id="KW-0132">Cell division</keyword>
<gene>
    <name evidence="5" type="ORF">LSALG_LOCUS14028</name>
</gene>
<evidence type="ECO:0000256" key="1">
    <source>
        <dbReference type="ARBA" id="ARBA00007215"/>
    </source>
</evidence>
<dbReference type="Proteomes" id="UP001177003">
    <property type="component" value="Chromosome 2"/>
</dbReference>
<name>A0AA36DX58_LACSI</name>
<keyword evidence="4" id="KW-0732">Signal</keyword>
<dbReference type="Gene3D" id="1.10.472.10">
    <property type="entry name" value="Cyclin-like"/>
    <property type="match status" value="1"/>
</dbReference>
<dbReference type="CDD" id="cd20604">
    <property type="entry name" value="CYCLIN_AtCycU-like"/>
    <property type="match status" value="1"/>
</dbReference>
<proteinExistence type="inferred from homology"/>
<organism evidence="5 6">
    <name type="scientific">Lactuca saligna</name>
    <name type="common">Willowleaf lettuce</name>
    <dbReference type="NCBI Taxonomy" id="75948"/>
    <lineage>
        <taxon>Eukaryota</taxon>
        <taxon>Viridiplantae</taxon>
        <taxon>Streptophyta</taxon>
        <taxon>Embryophyta</taxon>
        <taxon>Tracheophyta</taxon>
        <taxon>Spermatophyta</taxon>
        <taxon>Magnoliopsida</taxon>
        <taxon>eudicotyledons</taxon>
        <taxon>Gunneridae</taxon>
        <taxon>Pentapetalae</taxon>
        <taxon>asterids</taxon>
        <taxon>campanulids</taxon>
        <taxon>Asterales</taxon>
        <taxon>Asteraceae</taxon>
        <taxon>Cichorioideae</taxon>
        <taxon>Cichorieae</taxon>
        <taxon>Lactucinae</taxon>
        <taxon>Lactuca</taxon>
    </lineage>
</organism>
<dbReference type="AlphaFoldDB" id="A0AA36DX58"/>
<protein>
    <recommendedName>
        <fullName evidence="7">Cyclin</fullName>
    </recommendedName>
</protein>
<feature type="signal peptide" evidence="4">
    <location>
        <begin position="1"/>
        <end position="23"/>
    </location>
</feature>
<evidence type="ECO:0000256" key="4">
    <source>
        <dbReference type="SAM" id="SignalP"/>
    </source>
</evidence>
<evidence type="ECO:0000256" key="3">
    <source>
        <dbReference type="ARBA" id="ARBA00023306"/>
    </source>
</evidence>
<keyword evidence="6" id="KW-1185">Reference proteome</keyword>
<feature type="chain" id="PRO_5041354662" description="Cyclin" evidence="4">
    <location>
        <begin position="24"/>
        <end position="220"/>
    </location>
</feature>
<dbReference type="GO" id="GO:0019901">
    <property type="term" value="F:protein kinase binding"/>
    <property type="evidence" value="ECO:0007669"/>
    <property type="project" value="InterPro"/>
</dbReference>
<evidence type="ECO:0000313" key="6">
    <source>
        <dbReference type="Proteomes" id="UP001177003"/>
    </source>
</evidence>
<dbReference type="PANTHER" id="PTHR15615">
    <property type="match status" value="1"/>
</dbReference>
<dbReference type="InterPro" id="IPR013922">
    <property type="entry name" value="Cyclin_PHO80-like"/>
</dbReference>
<dbReference type="InterPro" id="IPR036915">
    <property type="entry name" value="Cyclin-like_sf"/>
</dbReference>
<comment type="similarity">
    <text evidence="1">Belongs to the cyclin family. Cyclin U/P subfamily.</text>
</comment>
<accession>A0AA36DX58</accession>
<keyword evidence="3" id="KW-0131">Cell cycle</keyword>
<evidence type="ECO:0008006" key="7">
    <source>
        <dbReference type="Google" id="ProtNLM"/>
    </source>
</evidence>